<dbReference type="InterPro" id="IPR003231">
    <property type="entry name" value="ACP"/>
</dbReference>
<dbReference type="GO" id="GO:0000035">
    <property type="term" value="F:acyl binding"/>
    <property type="evidence" value="ECO:0007669"/>
    <property type="project" value="TreeGrafter"/>
</dbReference>
<dbReference type="PANTHER" id="PTHR20863:SF76">
    <property type="entry name" value="CARRIER DOMAIN-CONTAINING PROTEIN"/>
    <property type="match status" value="1"/>
</dbReference>
<dbReference type="InterPro" id="IPR009081">
    <property type="entry name" value="PP-bd_ACP"/>
</dbReference>
<evidence type="ECO:0000256" key="4">
    <source>
        <dbReference type="ARBA" id="ARBA00022832"/>
    </source>
</evidence>
<protein>
    <submittedName>
        <fullName evidence="8">Acyl carrier protein</fullName>
    </submittedName>
</protein>
<dbReference type="GO" id="GO:0005829">
    <property type="term" value="C:cytosol"/>
    <property type="evidence" value="ECO:0007669"/>
    <property type="project" value="TreeGrafter"/>
</dbReference>
<keyword evidence="9" id="KW-1185">Reference proteome</keyword>
<keyword evidence="3" id="KW-0597">Phosphoprotein</keyword>
<dbReference type="InterPro" id="IPR006162">
    <property type="entry name" value="Ppantetheine_attach_site"/>
</dbReference>
<organism evidence="8 9">
    <name type="scientific">Solibaculum mannosilyticum</name>
    <dbReference type="NCBI Taxonomy" id="2780922"/>
    <lineage>
        <taxon>Bacteria</taxon>
        <taxon>Bacillati</taxon>
        <taxon>Bacillota</taxon>
        <taxon>Clostridia</taxon>
        <taxon>Eubacteriales</taxon>
        <taxon>Oscillospiraceae</taxon>
        <taxon>Solibaculum</taxon>
    </lineage>
</organism>
<keyword evidence="6" id="KW-0275">Fatty acid biosynthesis</keyword>
<keyword evidence="5" id="KW-0443">Lipid metabolism</keyword>
<evidence type="ECO:0000256" key="6">
    <source>
        <dbReference type="ARBA" id="ARBA00023160"/>
    </source>
</evidence>
<dbReference type="GO" id="GO:0016020">
    <property type="term" value="C:membrane"/>
    <property type="evidence" value="ECO:0007669"/>
    <property type="project" value="GOC"/>
</dbReference>
<reference evidence="9" key="1">
    <citation type="submission" date="2020-07" db="EMBL/GenBank/DDBJ databases">
        <title>Complete genome sequencing of Clostridia bacterium strain 12CBH8.</title>
        <authorList>
            <person name="Sakamoto M."/>
            <person name="Murakami T."/>
            <person name="Mori H."/>
        </authorList>
    </citation>
    <scope>NUCLEOTIDE SEQUENCE [LARGE SCALE GENOMIC DNA]</scope>
    <source>
        <strain evidence="9">12CBH8</strain>
    </source>
</reference>
<evidence type="ECO:0000313" key="8">
    <source>
        <dbReference type="EMBL" id="BCI59756.1"/>
    </source>
</evidence>
<evidence type="ECO:0000256" key="2">
    <source>
        <dbReference type="ARBA" id="ARBA00022516"/>
    </source>
</evidence>
<dbReference type="PROSITE" id="PS50075">
    <property type="entry name" value="CARRIER"/>
    <property type="match status" value="1"/>
</dbReference>
<dbReference type="RefSeq" id="WP_090265695.1">
    <property type="nucleotide sequence ID" value="NZ_AP023321.1"/>
</dbReference>
<evidence type="ECO:0000256" key="1">
    <source>
        <dbReference type="ARBA" id="ARBA00022450"/>
    </source>
</evidence>
<evidence type="ECO:0000256" key="3">
    <source>
        <dbReference type="ARBA" id="ARBA00022553"/>
    </source>
</evidence>
<dbReference type="EMBL" id="AP023321">
    <property type="protein sequence ID" value="BCI59756.1"/>
    <property type="molecule type" value="Genomic_DNA"/>
</dbReference>
<dbReference type="PANTHER" id="PTHR20863">
    <property type="entry name" value="ACYL CARRIER PROTEIN"/>
    <property type="match status" value="1"/>
</dbReference>
<dbReference type="Proteomes" id="UP000593890">
    <property type="component" value="Chromosome"/>
</dbReference>
<dbReference type="GO" id="GO:0009245">
    <property type="term" value="P:lipid A biosynthetic process"/>
    <property type="evidence" value="ECO:0007669"/>
    <property type="project" value="TreeGrafter"/>
</dbReference>
<proteinExistence type="predicted"/>
<dbReference type="Pfam" id="PF00550">
    <property type="entry name" value="PP-binding"/>
    <property type="match status" value="1"/>
</dbReference>
<evidence type="ECO:0000313" key="9">
    <source>
        <dbReference type="Proteomes" id="UP000593890"/>
    </source>
</evidence>
<dbReference type="SUPFAM" id="SSF47336">
    <property type="entry name" value="ACP-like"/>
    <property type="match status" value="1"/>
</dbReference>
<dbReference type="PROSITE" id="PS00012">
    <property type="entry name" value="PHOSPHOPANTETHEINE"/>
    <property type="match status" value="1"/>
</dbReference>
<accession>A0A7I8CZB7</accession>
<keyword evidence="1" id="KW-0596">Phosphopantetheine</keyword>
<evidence type="ECO:0000259" key="7">
    <source>
        <dbReference type="PROSITE" id="PS50075"/>
    </source>
</evidence>
<dbReference type="GO" id="GO:0000036">
    <property type="term" value="F:acyl carrier activity"/>
    <property type="evidence" value="ECO:0007669"/>
    <property type="project" value="TreeGrafter"/>
</dbReference>
<evidence type="ECO:0000256" key="5">
    <source>
        <dbReference type="ARBA" id="ARBA00023098"/>
    </source>
</evidence>
<dbReference type="KEGG" id="sman:C12CBH8_03950"/>
<dbReference type="AlphaFoldDB" id="A0A7I8CZB7"/>
<name>A0A7I8CZB7_9FIRM</name>
<dbReference type="InterPro" id="IPR036736">
    <property type="entry name" value="ACP-like_sf"/>
</dbReference>
<gene>
    <name evidence="8" type="primary">acpP_1</name>
    <name evidence="8" type="ORF">C12CBH8_03950</name>
</gene>
<sequence length="73" mass="8190">MLEKIKEILQNNASYDGEITADTTFEEIGLDSLDMMQIIMDIEDEFGISVADDAGLKTVGELMNYIEEQQKNA</sequence>
<dbReference type="Gene3D" id="1.10.1200.10">
    <property type="entry name" value="ACP-like"/>
    <property type="match status" value="1"/>
</dbReference>
<keyword evidence="2" id="KW-0444">Lipid biosynthesis</keyword>
<feature type="domain" description="Carrier" evidence="7">
    <location>
        <begin position="1"/>
        <end position="70"/>
    </location>
</feature>
<keyword evidence="4" id="KW-0276">Fatty acid metabolism</keyword>